<keyword evidence="3 7" id="KW-0728">SH3 domain</keyword>
<gene>
    <name evidence="10" type="ORF">GDO54_012575</name>
</gene>
<evidence type="ECO:0000256" key="4">
    <source>
        <dbReference type="ARBA" id="ARBA00022490"/>
    </source>
</evidence>
<evidence type="ECO:0000256" key="5">
    <source>
        <dbReference type="ARBA" id="ARBA00022553"/>
    </source>
</evidence>
<evidence type="ECO:0000256" key="7">
    <source>
        <dbReference type="PROSITE-ProRule" id="PRU00192"/>
    </source>
</evidence>
<dbReference type="EMBL" id="DYDO01000005">
    <property type="protein sequence ID" value="DBA24992.1"/>
    <property type="molecule type" value="Genomic_DNA"/>
</dbReference>
<evidence type="ECO:0000256" key="6">
    <source>
        <dbReference type="ARBA" id="ARBA00022936"/>
    </source>
</evidence>
<reference evidence="10" key="1">
    <citation type="thesis" date="2020" institute="ProQuest LLC" country="789 East Eisenhower Parkway, Ann Arbor, MI, USA">
        <title>Comparative Genomics and Chromosome Evolution.</title>
        <authorList>
            <person name="Mudd A.B."/>
        </authorList>
    </citation>
    <scope>NUCLEOTIDE SEQUENCE</scope>
    <source>
        <strain evidence="10">1538</strain>
        <tissue evidence="10">Blood</tissue>
    </source>
</reference>
<dbReference type="PROSITE" id="PS50003">
    <property type="entry name" value="PH_DOMAIN"/>
    <property type="match status" value="1"/>
</dbReference>
<feature type="domain" description="PH" evidence="9">
    <location>
        <begin position="99"/>
        <end position="202"/>
    </location>
</feature>
<dbReference type="Gene3D" id="2.30.30.40">
    <property type="entry name" value="SH3 Domains"/>
    <property type="match status" value="1"/>
</dbReference>
<keyword evidence="6" id="KW-0075">B-cell activation</keyword>
<dbReference type="FunFam" id="2.30.30.40:FF:000097">
    <property type="entry name" value="Putative src kinase-associated phosphoprotein 2"/>
    <property type="match status" value="1"/>
</dbReference>
<dbReference type="InterPro" id="IPR001849">
    <property type="entry name" value="PH_domain"/>
</dbReference>
<dbReference type="Gene3D" id="6.10.250.220">
    <property type="match status" value="1"/>
</dbReference>
<evidence type="ECO:0000256" key="2">
    <source>
        <dbReference type="ARBA" id="ARBA00005864"/>
    </source>
</evidence>
<evidence type="ECO:0000313" key="11">
    <source>
        <dbReference type="Proteomes" id="UP001181693"/>
    </source>
</evidence>
<dbReference type="GO" id="GO:0005737">
    <property type="term" value="C:cytoplasm"/>
    <property type="evidence" value="ECO:0007669"/>
    <property type="project" value="UniProtKB-SubCell"/>
</dbReference>
<dbReference type="CDD" id="cd12045">
    <property type="entry name" value="SH3_SKAP2"/>
    <property type="match status" value="1"/>
</dbReference>
<organism evidence="10 11">
    <name type="scientific">Pyxicephalus adspersus</name>
    <name type="common">African bullfrog</name>
    <dbReference type="NCBI Taxonomy" id="30357"/>
    <lineage>
        <taxon>Eukaryota</taxon>
        <taxon>Metazoa</taxon>
        <taxon>Chordata</taxon>
        <taxon>Craniata</taxon>
        <taxon>Vertebrata</taxon>
        <taxon>Euteleostomi</taxon>
        <taxon>Amphibia</taxon>
        <taxon>Batrachia</taxon>
        <taxon>Anura</taxon>
        <taxon>Neobatrachia</taxon>
        <taxon>Ranoidea</taxon>
        <taxon>Pyxicephalidae</taxon>
        <taxon>Pyxicephalinae</taxon>
        <taxon>Pyxicephalus</taxon>
    </lineage>
</organism>
<dbReference type="GO" id="GO:0005886">
    <property type="term" value="C:plasma membrane"/>
    <property type="evidence" value="ECO:0007669"/>
    <property type="project" value="TreeGrafter"/>
</dbReference>
<evidence type="ECO:0000259" key="9">
    <source>
        <dbReference type="PROSITE" id="PS50003"/>
    </source>
</evidence>
<evidence type="ECO:0000256" key="3">
    <source>
        <dbReference type="ARBA" id="ARBA00022443"/>
    </source>
</evidence>
<comment type="caution">
    <text evidence="10">The sequence shown here is derived from an EMBL/GenBank/DDBJ whole genome shotgun (WGS) entry which is preliminary data.</text>
</comment>
<dbReference type="Proteomes" id="UP001181693">
    <property type="component" value="Unassembled WGS sequence"/>
</dbReference>
<dbReference type="InterPro" id="IPR001452">
    <property type="entry name" value="SH3_domain"/>
</dbReference>
<protein>
    <recommendedName>
        <fullName evidence="12">Src kinase-associated phosphoprotein 2</fullName>
    </recommendedName>
</protein>
<comment type="similarity">
    <text evidence="2">Belongs to the SKAP family.</text>
</comment>
<dbReference type="SUPFAM" id="SSF50044">
    <property type="entry name" value="SH3-domain"/>
    <property type="match status" value="1"/>
</dbReference>
<dbReference type="PROSITE" id="PS50002">
    <property type="entry name" value="SH3"/>
    <property type="match status" value="1"/>
</dbReference>
<dbReference type="PANTHER" id="PTHR15129:SF2">
    <property type="entry name" value="SRC KINASE-ASSOCIATED PHOSPHOPROTEIN 2"/>
    <property type="match status" value="1"/>
</dbReference>
<dbReference type="AlphaFoldDB" id="A0AAV3AM29"/>
<dbReference type="SUPFAM" id="SSF50729">
    <property type="entry name" value="PH domain-like"/>
    <property type="match status" value="1"/>
</dbReference>
<dbReference type="Pfam" id="PF00018">
    <property type="entry name" value="SH3_1"/>
    <property type="match status" value="1"/>
</dbReference>
<keyword evidence="5" id="KW-0597">Phosphoprotein</keyword>
<keyword evidence="4" id="KW-0963">Cytoplasm</keyword>
<dbReference type="Pfam" id="PF00169">
    <property type="entry name" value="PH"/>
    <property type="match status" value="1"/>
</dbReference>
<dbReference type="InterPro" id="IPR011993">
    <property type="entry name" value="PH-like_dom_sf"/>
</dbReference>
<dbReference type="Gene3D" id="2.30.29.30">
    <property type="entry name" value="Pleckstrin-homology domain (PH domain)/Phosphotyrosine-binding domain (PTB)"/>
    <property type="match status" value="1"/>
</dbReference>
<evidence type="ECO:0000313" key="10">
    <source>
        <dbReference type="EMBL" id="DBA24992.1"/>
    </source>
</evidence>
<dbReference type="PRINTS" id="PR00452">
    <property type="entry name" value="SH3DOMAIN"/>
</dbReference>
<proteinExistence type="inferred from homology"/>
<evidence type="ECO:0008006" key="12">
    <source>
        <dbReference type="Google" id="ProtNLM"/>
    </source>
</evidence>
<comment type="subcellular location">
    <subcellularLocation>
        <location evidence="1">Cytoplasm</location>
    </subcellularLocation>
</comment>
<evidence type="ECO:0000256" key="1">
    <source>
        <dbReference type="ARBA" id="ARBA00004496"/>
    </source>
</evidence>
<accession>A0AAV3AM29</accession>
<dbReference type="SMART" id="SM00326">
    <property type="entry name" value="SH3"/>
    <property type="match status" value="1"/>
</dbReference>
<dbReference type="GO" id="GO:0042113">
    <property type="term" value="P:B cell activation"/>
    <property type="evidence" value="ECO:0007669"/>
    <property type="project" value="UniProtKB-KW"/>
</dbReference>
<dbReference type="InterPro" id="IPR037781">
    <property type="entry name" value="SKAP_fam"/>
</dbReference>
<dbReference type="PANTHER" id="PTHR15129">
    <property type="entry name" value="SRC-ASSOCIATED ADAPTOR PROTEIN"/>
    <property type="match status" value="1"/>
</dbReference>
<evidence type="ECO:0000259" key="8">
    <source>
        <dbReference type="PROSITE" id="PS50002"/>
    </source>
</evidence>
<dbReference type="SMART" id="SM00233">
    <property type="entry name" value="PH"/>
    <property type="match status" value="1"/>
</dbReference>
<keyword evidence="11" id="KW-1185">Reference proteome</keyword>
<dbReference type="InterPro" id="IPR036028">
    <property type="entry name" value="SH3-like_dom_sf"/>
</dbReference>
<sequence length="333" mass="38188">MKQVVGNVGGHLITVAYYVLELETFLSDVLKGENLSKKAKDKKESLIRKIKDVKLNSREFEDLDEEGFPHPPDTTSLASDRDDEFISEGNQPVAAQDLIVTRAGYLEKRRKDHNFFASDWQKRWCAISKFVFYYYGSDKDKQQKGEFSLEGYSARINNTLRKDAKKDCCFEIFAPDKRVYQFAAPTPKEAEEWVNSILYLQDGDGTDLYDDVNQPELFSPMSKIGHEEAEDIYEVLPEESEAPAIVPEIPNSLKAPISQTPPSNVSGKETDYANYYRGLWDCMGDHPDELSFKHGDVIYILSREYNRYGWWVGEMKGTIGLVPKAYIMEMYDI</sequence>
<name>A0AAV3AM29_PYXAD</name>
<feature type="domain" description="SH3" evidence="8">
    <location>
        <begin position="271"/>
        <end position="332"/>
    </location>
</feature>